<evidence type="ECO:0000256" key="5">
    <source>
        <dbReference type="ARBA" id="ARBA00022490"/>
    </source>
</evidence>
<dbReference type="SUPFAM" id="SSF81767">
    <property type="entry name" value="Pre-protein crosslinking domain of SecA"/>
    <property type="match status" value="1"/>
</dbReference>
<dbReference type="PRINTS" id="PR00906">
    <property type="entry name" value="SECA"/>
</dbReference>
<dbReference type="FunFam" id="3.40.50.300:FF:000246">
    <property type="entry name" value="Preprotein translocase subunit SecA"/>
    <property type="match status" value="1"/>
</dbReference>
<dbReference type="InterPro" id="IPR011130">
    <property type="entry name" value="SecA_preprotein_X-link_dom"/>
</dbReference>
<organism evidence="17 18">
    <name type="scientific">Candidatus Spyradenecus faecavium</name>
    <dbReference type="NCBI Taxonomy" id="2840947"/>
    <lineage>
        <taxon>Bacteria</taxon>
        <taxon>Pseudomonadati</taxon>
        <taxon>Lentisphaerota</taxon>
        <taxon>Lentisphaeria</taxon>
        <taxon>Lentisphaerales</taxon>
        <taxon>Lentisphaeraceae</taxon>
        <taxon>Lentisphaeraceae incertae sedis</taxon>
        <taxon>Candidatus Spyradenecus</taxon>
    </lineage>
</organism>
<dbReference type="InterPro" id="IPR044722">
    <property type="entry name" value="SecA_SF2_C"/>
</dbReference>
<keyword evidence="5" id="KW-0963">Cytoplasm</keyword>
<dbReference type="Proteomes" id="UP000886845">
    <property type="component" value="Unassembled WGS sequence"/>
</dbReference>
<dbReference type="InterPro" id="IPR000185">
    <property type="entry name" value="SecA"/>
</dbReference>
<dbReference type="Pfam" id="PF07517">
    <property type="entry name" value="SecA_DEAD"/>
    <property type="match status" value="1"/>
</dbReference>
<dbReference type="NCBIfam" id="NF009538">
    <property type="entry name" value="PRK12904.1"/>
    <property type="match status" value="1"/>
</dbReference>
<feature type="non-terminal residue" evidence="17">
    <location>
        <position position="1031"/>
    </location>
</feature>
<dbReference type="Gene3D" id="1.10.3060.10">
    <property type="entry name" value="Helical scaffold and wing domains of SecA"/>
    <property type="match status" value="1"/>
</dbReference>
<evidence type="ECO:0000256" key="12">
    <source>
        <dbReference type="RuleBase" id="RU003874"/>
    </source>
</evidence>
<dbReference type="CDD" id="cd18803">
    <property type="entry name" value="SF2_C_secA"/>
    <property type="match status" value="1"/>
</dbReference>
<keyword evidence="4" id="KW-1003">Cell membrane</keyword>
<dbReference type="EMBL" id="DVOR01000091">
    <property type="protein sequence ID" value="HIV09042.1"/>
    <property type="molecule type" value="Genomic_DNA"/>
</dbReference>
<dbReference type="InterPro" id="IPR011116">
    <property type="entry name" value="SecA_Wing/Scaffold"/>
</dbReference>
<dbReference type="FunFam" id="3.40.50.300:FF:000113">
    <property type="entry name" value="Preprotein translocase subunit SecA"/>
    <property type="match status" value="1"/>
</dbReference>
<accession>A0A9D1T2B9</accession>
<protein>
    <recommendedName>
        <fullName evidence="12">Protein translocase subunit SecA</fullName>
    </recommendedName>
</protein>
<keyword evidence="7 12" id="KW-0067">ATP-binding</keyword>
<feature type="domain" description="Helicase C-terminal" evidence="15">
    <location>
        <begin position="524"/>
        <end position="739"/>
    </location>
</feature>
<evidence type="ECO:0000256" key="13">
    <source>
        <dbReference type="SAM" id="MobiDB-lite"/>
    </source>
</evidence>
<evidence type="ECO:0000256" key="3">
    <source>
        <dbReference type="ARBA" id="ARBA00022448"/>
    </source>
</evidence>
<evidence type="ECO:0000313" key="17">
    <source>
        <dbReference type="EMBL" id="HIV09042.1"/>
    </source>
</evidence>
<dbReference type="SUPFAM" id="SSF81886">
    <property type="entry name" value="Helical scaffold and wing domains of SecA"/>
    <property type="match status" value="1"/>
</dbReference>
<dbReference type="GO" id="GO:0005886">
    <property type="term" value="C:plasma membrane"/>
    <property type="evidence" value="ECO:0007669"/>
    <property type="project" value="TreeGrafter"/>
</dbReference>
<dbReference type="InterPro" id="IPR036266">
    <property type="entry name" value="SecA_Wing/Scaffold_sf"/>
</dbReference>
<evidence type="ECO:0000256" key="7">
    <source>
        <dbReference type="ARBA" id="ARBA00022840"/>
    </source>
</evidence>
<dbReference type="SMART" id="SM00957">
    <property type="entry name" value="SecA_DEAD"/>
    <property type="match status" value="1"/>
</dbReference>
<name>A0A9D1T2B9_9BACT</name>
<dbReference type="NCBIfam" id="TIGR00963">
    <property type="entry name" value="secA"/>
    <property type="match status" value="1"/>
</dbReference>
<reference evidence="17" key="1">
    <citation type="submission" date="2020-10" db="EMBL/GenBank/DDBJ databases">
        <authorList>
            <person name="Gilroy R."/>
        </authorList>
    </citation>
    <scope>NUCLEOTIDE SEQUENCE</scope>
    <source>
        <strain evidence="17">35461</strain>
    </source>
</reference>
<dbReference type="PROSITE" id="PS51196">
    <property type="entry name" value="SECA_MOTOR_DEAD"/>
    <property type="match status" value="1"/>
</dbReference>
<dbReference type="Gene3D" id="3.90.1440.10">
    <property type="entry name" value="SecA, preprotein cross-linking domain"/>
    <property type="match status" value="1"/>
</dbReference>
<evidence type="ECO:0000259" key="15">
    <source>
        <dbReference type="PROSITE" id="PS51194"/>
    </source>
</evidence>
<keyword evidence="11" id="KW-0472">Membrane</keyword>
<evidence type="ECO:0000256" key="11">
    <source>
        <dbReference type="ARBA" id="ARBA00023136"/>
    </source>
</evidence>
<evidence type="ECO:0000313" key="18">
    <source>
        <dbReference type="Proteomes" id="UP000886845"/>
    </source>
</evidence>
<dbReference type="PROSITE" id="PS01312">
    <property type="entry name" value="SECA"/>
    <property type="match status" value="1"/>
</dbReference>
<evidence type="ECO:0000256" key="1">
    <source>
        <dbReference type="ARBA" id="ARBA00004170"/>
    </source>
</evidence>
<feature type="domain" description="SecA family profile" evidence="16">
    <location>
        <begin position="1"/>
        <end position="723"/>
    </location>
</feature>
<dbReference type="InterPro" id="IPR027417">
    <property type="entry name" value="P-loop_NTPase"/>
</dbReference>
<dbReference type="SMART" id="SM00958">
    <property type="entry name" value="SecA_PP_bind"/>
    <property type="match status" value="1"/>
</dbReference>
<dbReference type="GO" id="GO:0043952">
    <property type="term" value="P:protein transport by the Sec complex"/>
    <property type="evidence" value="ECO:0007669"/>
    <property type="project" value="UniProtKB-ARBA"/>
</dbReference>
<comment type="similarity">
    <text evidence="2 12">Belongs to the SecA family.</text>
</comment>
<sequence>MNLLKLIFGTKNQRDIKKLLPLVRKINAIEEQYQALSEEQLKAKTQEFRDRLAKGESLDDILPEAFATVKNACRRLVGTTVEVCGHELTWNMIPFDVQIIGGIVLHQGKIAEMQTGEGKTLVATFPLYLNALSGGATHLVTVNDYLARRDAQFMGHLFTYLGLTVGCIQNSMRPAERRAQYACDITYGTNSEFGFDYLRDNGMATDPSQVVQRGHAFAIVDEVDSILIDEARTPLIISGPAQRSASGEYVAQKPRVERVFREQTKICTQLLTEAKADLAKGDADAAMLKLYQVYHGTPKNKQFQHLIEEPAVRRLHEQVEAMMLTDMRKREARALKEALLFTIDEKTREVSLTDKGTRFISPDDPEMYVVPDLPGQLAALEGQKDLPAEERAAKRRQIQEAFAAKSERLHIVDQLLRAYALYNKDEEYVVQDGKVMIVDEFTGRILPGRRWSEGLHQAVEAKEGVDIERETQTLATITIQNYFRLYKKLSGMTGTAETEATEFNDIYKLDVVVIPTNRPIRRVDGNDLIYKTQREKYRAIIDEVRKAHERGQPVLLGTVTVDTSEVLSRMLRIAGIPHHVLNAKNHAMEAEIVAQAGQPGAVTIATNMAGRGTDIKLGPGVVWMSEEQIKDKTLTLDTVPKGEKKTLRKLLEERPCGLYVIASERHESRRIDRQLRGRCSRQGDPGASRFYLSLEDNLMRLFGGDKLSGLMSRMGLKEGEAIEHRWLNHTVERAQRKVEEQNFSIRKRTLQYDDVMNRQRTIVYGLRQDILMKDGAAHDCILDVFNDLIVDRCENALADAKSADPKALADWVAHFPIACSAEECKGWVGNPQAAAAELFKRVEEAYQAKCEGEIPEALPMLERMVCLTAIDEEWQKFLAAMDDLRRSVSLRGYGQRDPLVEYKREAFTMFDELMGTIKAGIVRAAFTTTTNVEAYFAMRERAARKAQTVHQDLGDLTANLGPQAAPQPQPAAAPAPAPRPRAMPASFTVTVPGLAKPEPEPPAGDGSLESLLSALGMQGGAAPAPAPAPEA</sequence>
<dbReference type="Pfam" id="PF21090">
    <property type="entry name" value="P-loop_SecA"/>
    <property type="match status" value="1"/>
</dbReference>
<reference evidence="17" key="2">
    <citation type="journal article" date="2021" name="PeerJ">
        <title>Extensive microbial diversity within the chicken gut microbiome revealed by metagenomics and culture.</title>
        <authorList>
            <person name="Gilroy R."/>
            <person name="Ravi A."/>
            <person name="Getino M."/>
            <person name="Pursley I."/>
            <person name="Horton D.L."/>
            <person name="Alikhan N.F."/>
            <person name="Baker D."/>
            <person name="Gharbi K."/>
            <person name="Hall N."/>
            <person name="Watson M."/>
            <person name="Adriaenssens E.M."/>
            <person name="Foster-Nyarko E."/>
            <person name="Jarju S."/>
            <person name="Secka A."/>
            <person name="Antonio M."/>
            <person name="Oren A."/>
            <person name="Chaudhuri R.R."/>
            <person name="La Ragione R."/>
            <person name="Hildebrand F."/>
            <person name="Pallen M.J."/>
        </authorList>
    </citation>
    <scope>NUCLEOTIDE SEQUENCE</scope>
    <source>
        <strain evidence="17">35461</strain>
    </source>
</reference>
<dbReference type="GO" id="GO:0005829">
    <property type="term" value="C:cytosol"/>
    <property type="evidence" value="ECO:0007669"/>
    <property type="project" value="TreeGrafter"/>
</dbReference>
<feature type="compositionally biased region" description="Pro residues" evidence="13">
    <location>
        <begin position="965"/>
        <end position="981"/>
    </location>
</feature>
<comment type="caution">
    <text evidence="17">The sequence shown here is derived from an EMBL/GenBank/DDBJ whole genome shotgun (WGS) entry which is preliminary data.</text>
</comment>
<feature type="region of interest" description="Disordered" evidence="13">
    <location>
        <begin position="956"/>
        <end position="1031"/>
    </location>
</feature>
<dbReference type="InterPro" id="IPR014001">
    <property type="entry name" value="Helicase_ATP-bd"/>
</dbReference>
<dbReference type="Pfam" id="PF01043">
    <property type="entry name" value="SecA_PP_bind"/>
    <property type="match status" value="1"/>
</dbReference>
<dbReference type="SUPFAM" id="SSF52540">
    <property type="entry name" value="P-loop containing nucleoside triphosphate hydrolases"/>
    <property type="match status" value="2"/>
</dbReference>
<dbReference type="PANTHER" id="PTHR30612">
    <property type="entry name" value="SECA INNER MEMBRANE COMPONENT OF SEC PROTEIN SECRETION SYSTEM"/>
    <property type="match status" value="1"/>
</dbReference>
<dbReference type="GO" id="GO:0006886">
    <property type="term" value="P:intracellular protein transport"/>
    <property type="evidence" value="ECO:0007669"/>
    <property type="project" value="InterPro"/>
</dbReference>
<dbReference type="InterPro" id="IPR014018">
    <property type="entry name" value="SecA_motor_DEAD"/>
</dbReference>
<dbReference type="InterPro" id="IPR020937">
    <property type="entry name" value="SecA_CS"/>
</dbReference>
<dbReference type="Pfam" id="PF07516">
    <property type="entry name" value="SecA_SW"/>
    <property type="match status" value="1"/>
</dbReference>
<keyword evidence="3 12" id="KW-0813">Transport</keyword>
<evidence type="ECO:0000256" key="2">
    <source>
        <dbReference type="ARBA" id="ARBA00007650"/>
    </source>
</evidence>
<evidence type="ECO:0000256" key="6">
    <source>
        <dbReference type="ARBA" id="ARBA00022741"/>
    </source>
</evidence>
<dbReference type="InterPro" id="IPR011115">
    <property type="entry name" value="SecA_DEAD"/>
</dbReference>
<keyword evidence="6 12" id="KW-0547">Nucleotide-binding</keyword>
<dbReference type="AlphaFoldDB" id="A0A9D1T2B9"/>
<dbReference type="PANTHER" id="PTHR30612:SF0">
    <property type="entry name" value="CHLOROPLAST PROTEIN-TRANSPORTING ATPASE"/>
    <property type="match status" value="1"/>
</dbReference>
<comment type="subcellular location">
    <subcellularLocation>
        <location evidence="1">Membrane</location>
        <topology evidence="1">Peripheral membrane protein</topology>
    </subcellularLocation>
</comment>
<dbReference type="HAMAP" id="MF_01382">
    <property type="entry name" value="SecA"/>
    <property type="match status" value="1"/>
</dbReference>
<dbReference type="PROSITE" id="PS51194">
    <property type="entry name" value="HELICASE_CTER"/>
    <property type="match status" value="1"/>
</dbReference>
<evidence type="ECO:0000259" key="14">
    <source>
        <dbReference type="PROSITE" id="PS51192"/>
    </source>
</evidence>
<keyword evidence="9" id="KW-1278">Translocase</keyword>
<dbReference type="GO" id="GO:0005524">
    <property type="term" value="F:ATP binding"/>
    <property type="evidence" value="ECO:0007669"/>
    <property type="project" value="UniProtKB-KW"/>
</dbReference>
<dbReference type="PROSITE" id="PS51192">
    <property type="entry name" value="HELICASE_ATP_BIND_1"/>
    <property type="match status" value="1"/>
</dbReference>
<evidence type="ECO:0000259" key="16">
    <source>
        <dbReference type="PROSITE" id="PS51196"/>
    </source>
</evidence>
<keyword evidence="8 12" id="KW-0653">Protein transport</keyword>
<dbReference type="GO" id="GO:0031522">
    <property type="term" value="C:cell envelope Sec protein transport complex"/>
    <property type="evidence" value="ECO:0007669"/>
    <property type="project" value="TreeGrafter"/>
</dbReference>
<proteinExistence type="inferred from homology"/>
<dbReference type="Gene3D" id="3.40.50.300">
    <property type="entry name" value="P-loop containing nucleotide triphosphate hydrolases"/>
    <property type="match status" value="2"/>
</dbReference>
<evidence type="ECO:0000256" key="4">
    <source>
        <dbReference type="ARBA" id="ARBA00022475"/>
    </source>
</evidence>
<evidence type="ECO:0000256" key="9">
    <source>
        <dbReference type="ARBA" id="ARBA00022967"/>
    </source>
</evidence>
<evidence type="ECO:0000256" key="8">
    <source>
        <dbReference type="ARBA" id="ARBA00022927"/>
    </source>
</evidence>
<dbReference type="GO" id="GO:0017038">
    <property type="term" value="P:protein import"/>
    <property type="evidence" value="ECO:0007669"/>
    <property type="project" value="InterPro"/>
</dbReference>
<gene>
    <name evidence="17" type="primary">secA</name>
    <name evidence="17" type="ORF">IAC79_02865</name>
</gene>
<feature type="domain" description="Helicase ATP-binding" evidence="14">
    <location>
        <begin position="100"/>
        <end position="259"/>
    </location>
</feature>
<keyword evidence="10 12" id="KW-0811">Translocation</keyword>
<dbReference type="CDD" id="cd17928">
    <property type="entry name" value="DEXDc_SecA"/>
    <property type="match status" value="1"/>
</dbReference>
<dbReference type="InterPro" id="IPR001650">
    <property type="entry name" value="Helicase_C-like"/>
</dbReference>
<dbReference type="InterPro" id="IPR036670">
    <property type="entry name" value="SecA_X-link_sf"/>
</dbReference>
<dbReference type="GO" id="GO:0006605">
    <property type="term" value="P:protein targeting"/>
    <property type="evidence" value="ECO:0007669"/>
    <property type="project" value="InterPro"/>
</dbReference>
<evidence type="ECO:0000256" key="10">
    <source>
        <dbReference type="ARBA" id="ARBA00023010"/>
    </source>
</evidence>